<reference evidence="2 3" key="1">
    <citation type="submission" date="2015-12" db="EMBL/GenBank/DDBJ databases">
        <title>Draft genome sequence of Acidibacillus ferrooxidans ITV001, isolated from a chalcopyrite acid mine drainage site in Brazil.</title>
        <authorList>
            <person name="Dall'Agnol H."/>
            <person name="Nancucheo I."/>
            <person name="Johnson B."/>
            <person name="Oliveira R."/>
            <person name="Leite L."/>
            <person name="Pylro V."/>
            <person name="Nunes G.L."/>
            <person name="Tzotzos G."/>
            <person name="Fernandes G.R."/>
            <person name="Dutra J."/>
            <person name="Orellana S.C."/>
            <person name="Oliveira G."/>
        </authorList>
    </citation>
    <scope>NUCLEOTIDE SEQUENCE [LARGE SCALE GENOMIC DNA]</scope>
    <source>
        <strain evidence="3">ITV01</strain>
    </source>
</reference>
<dbReference type="EMBL" id="LPVJ01000018">
    <property type="protein sequence ID" value="KUO96441.1"/>
    <property type="molecule type" value="Genomic_DNA"/>
</dbReference>
<keyword evidence="1" id="KW-1133">Transmembrane helix</keyword>
<name>A0A117SY42_9BACL</name>
<dbReference type="Proteomes" id="UP000053557">
    <property type="component" value="Unassembled WGS sequence"/>
</dbReference>
<feature type="transmembrane region" description="Helical" evidence="1">
    <location>
        <begin position="37"/>
        <end position="56"/>
    </location>
</feature>
<protein>
    <submittedName>
        <fullName evidence="2">Uncharacterized protein</fullName>
    </submittedName>
</protein>
<dbReference type="RefSeq" id="WP_067713828.1">
    <property type="nucleotide sequence ID" value="NZ_LPVJ01000018.1"/>
</dbReference>
<dbReference type="OrthoDB" id="2990516at2"/>
<evidence type="ECO:0000313" key="2">
    <source>
        <dbReference type="EMBL" id="KUO96441.1"/>
    </source>
</evidence>
<organism evidence="2 3">
    <name type="scientific">Ferroacidibacillus organovorans</name>
    <dbReference type="NCBI Taxonomy" id="1765683"/>
    <lineage>
        <taxon>Bacteria</taxon>
        <taxon>Bacillati</taxon>
        <taxon>Bacillota</taxon>
        <taxon>Bacilli</taxon>
        <taxon>Bacillales</taxon>
        <taxon>Alicyclobacillaceae</taxon>
        <taxon>Ferroacidibacillus</taxon>
    </lineage>
</organism>
<keyword evidence="3" id="KW-1185">Reference proteome</keyword>
<sequence length="74" mass="8304">MNMGIRLWFIWLLSLIAGVYGTSLVYSGITSGKPYTLIYGLPTLLVGIWMTGNLWASARQFYRKNRAAQASRTS</sequence>
<gene>
    <name evidence="2" type="ORF">ATW55_00955</name>
</gene>
<keyword evidence="1" id="KW-0472">Membrane</keyword>
<accession>A0A117SY42</accession>
<comment type="caution">
    <text evidence="2">The sequence shown here is derived from an EMBL/GenBank/DDBJ whole genome shotgun (WGS) entry which is preliminary data.</text>
</comment>
<dbReference type="AlphaFoldDB" id="A0A117SY42"/>
<evidence type="ECO:0000256" key="1">
    <source>
        <dbReference type="SAM" id="Phobius"/>
    </source>
</evidence>
<evidence type="ECO:0000313" key="3">
    <source>
        <dbReference type="Proteomes" id="UP000053557"/>
    </source>
</evidence>
<keyword evidence="1" id="KW-0812">Transmembrane</keyword>
<proteinExistence type="predicted"/>